<evidence type="ECO:0000259" key="1">
    <source>
        <dbReference type="Pfam" id="PF24696"/>
    </source>
</evidence>
<comment type="caution">
    <text evidence="2">The sequence shown here is derived from an EMBL/GenBank/DDBJ whole genome shotgun (WGS) entry which is preliminary data.</text>
</comment>
<sequence length="568" mass="60559">MTGTQQFETVWPAGQPAVEVFSPASRPAELNGLRIAFVWDYLFRGDEIFAILEEALGEAYPDAEFLNYGLFGNTLGADDHRVLSELPAKLAEHKVDVVISGVGCCGACTPAVIRASAIAEKAGVPTASLVCEGFAGQARAVSPGLGCAWLPVVEMPGYVESQSDAELREMILSHTRDAVVRCLTEAPVDTSAQGASSYTARKIVATGDFAEINRRYLDEGWSDGLPIVPPTIAAVEAFLRHTPDAPDRLIGGLQPSGASVTAWNVAVNGVMAGCEPRYMPVLIAIAEVMVNPAYGIEHSGDTTGGDPLIVLNGPVITQLGFNTGNGAMRDGAQANSTVGRFLRLFMRNVAGLRPGGADKSTFGRSARIVLAEQEGELETLGWTTYGHRLGYPKGTNLVTIARYTGDVTVGSIYGRDPEDIARYLADGLVRQSGWELVFTAGLAPGTCRPLVAISPMVAKTLAKAGSDPEDLRERLFRLARIPASRFESYIGKFSNMVPGRRTLLQLHEAGLAADIFALSDDPHRLVPVVTRPEDILIAVSGDPFRSNGMVFGSNGVHGFLTSQEIRMA</sequence>
<gene>
    <name evidence="2" type="ORF">GCM10011505_39050</name>
</gene>
<dbReference type="RefSeq" id="WP_188581004.1">
    <property type="nucleotide sequence ID" value="NZ_BMDZ01000057.1"/>
</dbReference>
<proteinExistence type="predicted"/>
<dbReference type="Pfam" id="PF24696">
    <property type="entry name" value="UGSC"/>
    <property type="match status" value="1"/>
</dbReference>
<evidence type="ECO:0000313" key="3">
    <source>
        <dbReference type="Proteomes" id="UP000603352"/>
    </source>
</evidence>
<dbReference type="EMBL" id="BMDZ01000057">
    <property type="protein sequence ID" value="GGB54272.1"/>
    <property type="molecule type" value="Genomic_DNA"/>
</dbReference>
<keyword evidence="3" id="KW-1185">Reference proteome</keyword>
<dbReference type="Proteomes" id="UP000603352">
    <property type="component" value="Unassembled WGS sequence"/>
</dbReference>
<organism evidence="2 3">
    <name type="scientific">Tistrella bauzanensis</name>
    <dbReference type="NCBI Taxonomy" id="657419"/>
    <lineage>
        <taxon>Bacteria</taxon>
        <taxon>Pseudomonadati</taxon>
        <taxon>Pseudomonadota</taxon>
        <taxon>Alphaproteobacteria</taxon>
        <taxon>Geminicoccales</taxon>
        <taxon>Geminicoccaceae</taxon>
        <taxon>Tistrella</taxon>
    </lineage>
</organism>
<feature type="domain" description="UGSC-like" evidence="1">
    <location>
        <begin position="9"/>
        <end position="184"/>
    </location>
</feature>
<dbReference type="InterPro" id="IPR057767">
    <property type="entry name" value="UGSC-like_dom"/>
</dbReference>
<reference evidence="3" key="1">
    <citation type="journal article" date="2019" name="Int. J. Syst. Evol. Microbiol.">
        <title>The Global Catalogue of Microorganisms (GCM) 10K type strain sequencing project: providing services to taxonomists for standard genome sequencing and annotation.</title>
        <authorList>
            <consortium name="The Broad Institute Genomics Platform"/>
            <consortium name="The Broad Institute Genome Sequencing Center for Infectious Disease"/>
            <person name="Wu L."/>
            <person name="Ma J."/>
        </authorList>
    </citation>
    <scope>NUCLEOTIDE SEQUENCE [LARGE SCALE GENOMIC DNA]</scope>
    <source>
        <strain evidence="3">CGMCC 1.10188</strain>
    </source>
</reference>
<protein>
    <recommendedName>
        <fullName evidence="1">UGSC-like domain-containing protein</fullName>
    </recommendedName>
</protein>
<evidence type="ECO:0000313" key="2">
    <source>
        <dbReference type="EMBL" id="GGB54272.1"/>
    </source>
</evidence>
<accession>A0ABQ1IWH4</accession>
<name>A0ABQ1IWH4_9PROT</name>